<dbReference type="GO" id="GO:0004180">
    <property type="term" value="F:carboxypeptidase activity"/>
    <property type="evidence" value="ECO:0007669"/>
    <property type="project" value="TreeGrafter"/>
</dbReference>
<evidence type="ECO:0000256" key="1">
    <source>
        <dbReference type="ARBA" id="ARBA00005634"/>
    </source>
</evidence>
<dbReference type="CDD" id="cd02121">
    <property type="entry name" value="PA_GCPII_like"/>
    <property type="match status" value="1"/>
</dbReference>
<evidence type="ECO:0000313" key="5">
    <source>
        <dbReference type="Proteomes" id="UP000799778"/>
    </source>
</evidence>
<dbReference type="PROSITE" id="PS51257">
    <property type="entry name" value="PROKAR_LIPOPROTEIN"/>
    <property type="match status" value="1"/>
</dbReference>
<comment type="similarity">
    <text evidence="1">Belongs to the peptidase M28 family. M28B subfamily.</text>
</comment>
<dbReference type="InterPro" id="IPR036757">
    <property type="entry name" value="TFR-like_dimer_dom_sf"/>
</dbReference>
<feature type="domain" description="Transferrin receptor-like dimerisation" evidence="2">
    <location>
        <begin position="589"/>
        <end position="717"/>
    </location>
</feature>
<dbReference type="SUPFAM" id="SSF47672">
    <property type="entry name" value="Transferrin receptor-like dimerisation domain"/>
    <property type="match status" value="1"/>
</dbReference>
<protein>
    <submittedName>
        <fullName evidence="4">N-acetylated-alpha-linked acidic dipeptidase</fullName>
    </submittedName>
</protein>
<dbReference type="PANTHER" id="PTHR10404">
    <property type="entry name" value="N-ACETYLATED-ALPHA-LINKED ACIDIC DIPEPTIDASE"/>
    <property type="match status" value="1"/>
</dbReference>
<feature type="domain" description="Peptidase M28" evidence="3">
    <location>
        <begin position="382"/>
        <end position="525"/>
    </location>
</feature>
<dbReference type="InterPro" id="IPR039373">
    <property type="entry name" value="Peptidase_M28B"/>
</dbReference>
<dbReference type="InterPro" id="IPR007365">
    <property type="entry name" value="TFR-like_dimer_dom"/>
</dbReference>
<dbReference type="Gene3D" id="3.50.30.30">
    <property type="match status" value="1"/>
</dbReference>
<reference evidence="4" key="1">
    <citation type="journal article" date="2020" name="Stud. Mycol.">
        <title>101 Dothideomycetes genomes: a test case for predicting lifestyles and emergence of pathogens.</title>
        <authorList>
            <person name="Haridas S."/>
            <person name="Albert R."/>
            <person name="Binder M."/>
            <person name="Bloem J."/>
            <person name="Labutti K."/>
            <person name="Salamov A."/>
            <person name="Andreopoulos B."/>
            <person name="Baker S."/>
            <person name="Barry K."/>
            <person name="Bills G."/>
            <person name="Bluhm B."/>
            <person name="Cannon C."/>
            <person name="Castanera R."/>
            <person name="Culley D."/>
            <person name="Daum C."/>
            <person name="Ezra D."/>
            <person name="Gonzalez J."/>
            <person name="Henrissat B."/>
            <person name="Kuo A."/>
            <person name="Liang C."/>
            <person name="Lipzen A."/>
            <person name="Lutzoni F."/>
            <person name="Magnuson J."/>
            <person name="Mondo S."/>
            <person name="Nolan M."/>
            <person name="Ohm R."/>
            <person name="Pangilinan J."/>
            <person name="Park H.-J."/>
            <person name="Ramirez L."/>
            <person name="Alfaro M."/>
            <person name="Sun H."/>
            <person name="Tritt A."/>
            <person name="Yoshinaga Y."/>
            <person name="Zwiers L.-H."/>
            <person name="Turgeon B."/>
            <person name="Goodwin S."/>
            <person name="Spatafora J."/>
            <person name="Crous P."/>
            <person name="Grigoriev I."/>
        </authorList>
    </citation>
    <scope>NUCLEOTIDE SEQUENCE</scope>
    <source>
        <strain evidence="4">CBS 175.79</strain>
    </source>
</reference>
<dbReference type="FunFam" id="3.50.30.30:FF:000008">
    <property type="entry name" value="Glutamate carboxypeptidase 2"/>
    <property type="match status" value="1"/>
</dbReference>
<keyword evidence="5" id="KW-1185">Reference proteome</keyword>
<dbReference type="GeneID" id="54291599"/>
<gene>
    <name evidence="4" type="ORF">BU24DRAFT_496550</name>
</gene>
<dbReference type="SUPFAM" id="SSF53187">
    <property type="entry name" value="Zn-dependent exopeptidases"/>
    <property type="match status" value="1"/>
</dbReference>
<organism evidence="4 5">
    <name type="scientific">Aaosphaeria arxii CBS 175.79</name>
    <dbReference type="NCBI Taxonomy" id="1450172"/>
    <lineage>
        <taxon>Eukaryota</taxon>
        <taxon>Fungi</taxon>
        <taxon>Dikarya</taxon>
        <taxon>Ascomycota</taxon>
        <taxon>Pezizomycotina</taxon>
        <taxon>Dothideomycetes</taxon>
        <taxon>Pleosporomycetidae</taxon>
        <taxon>Pleosporales</taxon>
        <taxon>Pleosporales incertae sedis</taxon>
        <taxon>Aaosphaeria</taxon>
    </lineage>
</organism>
<dbReference type="Proteomes" id="UP000799778">
    <property type="component" value="Unassembled WGS sequence"/>
</dbReference>
<dbReference type="RefSeq" id="XP_033378929.1">
    <property type="nucleotide sequence ID" value="XM_033534202.1"/>
</dbReference>
<dbReference type="PANTHER" id="PTHR10404:SF46">
    <property type="entry name" value="VACUOLAR PROTEIN SORTING-ASSOCIATED PROTEIN 70"/>
    <property type="match status" value="1"/>
</dbReference>
<evidence type="ECO:0000259" key="3">
    <source>
        <dbReference type="Pfam" id="PF04389"/>
    </source>
</evidence>
<dbReference type="OrthoDB" id="5841748at2759"/>
<dbReference type="Gene3D" id="1.20.930.40">
    <property type="entry name" value="Transferrin receptor-like, dimerisation domain"/>
    <property type="match status" value="1"/>
</dbReference>
<accession>A0A6A5XCE6</accession>
<sequence>MMKRKPTSSFQLTCILVSLAACWTILLYFRGSKASCSSTWLKRKTITFEDLQELIKTTPDSNAARRSTRYYSSGPHLAGTNLSQVLWTKNLWTSWGLESQIVSYDVYLNRPAGHSLTLLQRPEAIADRAEPKVLYEAKLAEDPLEEDPTSSDPLRIPTFHGYSASGNATAQYVYVIYGTYQDFKDLVNANVSLEGKIAIAKYDKTWRGMKVMRAEQLGMVAAVLYTDPGDDCFKESDGLEPYPNGYARQPSSVQRGSVLSINWQPGDPSTPGYPSLPGAPRVKPDGMFGLPKIPSLPISYEDAVPILKALNGHGPSASSFGEKWQTAGLQYKRVKYNIGPSPSEIVLRVNNNQAYEFTTTHNLLDYINGTQSEEVIVHSFSRAVELGWKPRRTLIFARWDSEEYSMTGSTEWVEQHLKWLKDSAVIYINSDPGATGPELFVRSAPLLDHVFLRTAHNVISPNQTIPGQTLGDLWTTGISTLGGGSDYSAFLDHAGVTSADLGFGPRKNAPTYHYHSNYDSITYMEKIIDPDYEYHTVLARMWGLVAAELVEKPVIPFNATHYAIKLVSYVEENKRLYTEKGLALGDGIFDCLNSAAGRFKKVATRFDQDVDVLSRSLSQPKTSWLQYFRFGQRSRLDLKLKVVNTKLRDLEKQFLYDKGLDGRPWFKHTVFAPGFWEGYKGVTLPGLRESITAGDEERIVRWISIVTAAFERASDLLEN</sequence>
<proteinExistence type="inferred from homology"/>
<dbReference type="AlphaFoldDB" id="A0A6A5XCE6"/>
<dbReference type="InterPro" id="IPR046450">
    <property type="entry name" value="PA_dom_sf"/>
</dbReference>
<name>A0A6A5XCE6_9PLEO</name>
<dbReference type="Gene3D" id="3.40.630.10">
    <property type="entry name" value="Zn peptidases"/>
    <property type="match status" value="1"/>
</dbReference>
<dbReference type="InterPro" id="IPR007484">
    <property type="entry name" value="Peptidase_M28"/>
</dbReference>
<evidence type="ECO:0000259" key="2">
    <source>
        <dbReference type="Pfam" id="PF04253"/>
    </source>
</evidence>
<evidence type="ECO:0000313" key="4">
    <source>
        <dbReference type="EMBL" id="KAF2010590.1"/>
    </source>
</evidence>
<dbReference type="EMBL" id="ML978076">
    <property type="protein sequence ID" value="KAF2010590.1"/>
    <property type="molecule type" value="Genomic_DNA"/>
</dbReference>
<dbReference type="Pfam" id="PF04389">
    <property type="entry name" value="Peptidase_M28"/>
    <property type="match status" value="1"/>
</dbReference>
<dbReference type="Pfam" id="PF04253">
    <property type="entry name" value="TFR_dimer"/>
    <property type="match status" value="1"/>
</dbReference>
<dbReference type="SUPFAM" id="SSF52025">
    <property type="entry name" value="PA domain"/>
    <property type="match status" value="1"/>
</dbReference>